<feature type="transmembrane region" description="Helical" evidence="8">
    <location>
        <begin position="12"/>
        <end position="34"/>
    </location>
</feature>
<keyword evidence="3" id="KW-1003">Cell membrane</keyword>
<evidence type="ECO:0000256" key="5">
    <source>
        <dbReference type="ARBA" id="ARBA00022989"/>
    </source>
</evidence>
<keyword evidence="5 8" id="KW-1133">Transmembrane helix</keyword>
<evidence type="ECO:0000256" key="8">
    <source>
        <dbReference type="SAM" id="Phobius"/>
    </source>
</evidence>
<evidence type="ECO:0000256" key="4">
    <source>
        <dbReference type="ARBA" id="ARBA00022692"/>
    </source>
</evidence>
<dbReference type="PANTHER" id="PTHR30558:SF13">
    <property type="entry name" value="BIOPOLYMER TRANSPORT PROTEIN EXBD2"/>
    <property type="match status" value="1"/>
</dbReference>
<evidence type="ECO:0000313" key="10">
    <source>
        <dbReference type="Proteomes" id="UP001595533"/>
    </source>
</evidence>
<gene>
    <name evidence="9" type="ORF">ACFODZ_11725</name>
</gene>
<dbReference type="PANTHER" id="PTHR30558">
    <property type="entry name" value="EXBD MEMBRANE COMPONENT OF PMF-DRIVEN MACROMOLECULE IMPORT SYSTEM"/>
    <property type="match status" value="1"/>
</dbReference>
<comment type="similarity">
    <text evidence="2 7">Belongs to the ExbD/TolR family.</text>
</comment>
<evidence type="ECO:0000313" key="9">
    <source>
        <dbReference type="EMBL" id="MFC3194909.1"/>
    </source>
</evidence>
<evidence type="ECO:0000256" key="7">
    <source>
        <dbReference type="RuleBase" id="RU003879"/>
    </source>
</evidence>
<organism evidence="9 10">
    <name type="scientific">Marinicella sediminis</name>
    <dbReference type="NCBI Taxonomy" id="1792834"/>
    <lineage>
        <taxon>Bacteria</taxon>
        <taxon>Pseudomonadati</taxon>
        <taxon>Pseudomonadota</taxon>
        <taxon>Gammaproteobacteria</taxon>
        <taxon>Lysobacterales</taxon>
        <taxon>Marinicellaceae</taxon>
        <taxon>Marinicella</taxon>
    </lineage>
</organism>
<comment type="caution">
    <text evidence="9">The sequence shown here is derived from an EMBL/GenBank/DDBJ whole genome shotgun (WGS) entry which is preliminary data.</text>
</comment>
<comment type="subcellular location">
    <subcellularLocation>
        <location evidence="1">Cell membrane</location>
        <topology evidence="1">Single-pass membrane protein</topology>
    </subcellularLocation>
    <subcellularLocation>
        <location evidence="7">Cell membrane</location>
        <topology evidence="7">Single-pass type II membrane protein</topology>
    </subcellularLocation>
</comment>
<dbReference type="Gene3D" id="3.30.420.270">
    <property type="match status" value="1"/>
</dbReference>
<protein>
    <submittedName>
        <fullName evidence="9">ExbD/TolR family protein</fullName>
    </submittedName>
</protein>
<reference evidence="10" key="1">
    <citation type="journal article" date="2019" name="Int. J. Syst. Evol. Microbiol.">
        <title>The Global Catalogue of Microorganisms (GCM) 10K type strain sequencing project: providing services to taxonomists for standard genome sequencing and annotation.</title>
        <authorList>
            <consortium name="The Broad Institute Genomics Platform"/>
            <consortium name="The Broad Institute Genome Sequencing Center for Infectious Disease"/>
            <person name="Wu L."/>
            <person name="Ma J."/>
        </authorList>
    </citation>
    <scope>NUCLEOTIDE SEQUENCE [LARGE SCALE GENOMIC DNA]</scope>
    <source>
        <strain evidence="10">KCTC 42953</strain>
    </source>
</reference>
<keyword evidence="7" id="KW-0813">Transport</keyword>
<sequence length="126" mass="13991">MNQFRAQTEPEINITPMLDVVFILLIFFIVTTSFTKENGLTISRPASNTTGEGQAVLIHLEPHQVMINQQLVQVEGIEARLSQLQVERPDLQVQLRSDGDTPVARLVAVVDQVKAAKVSQLAVSHY</sequence>
<dbReference type="InterPro" id="IPR003400">
    <property type="entry name" value="ExbD"/>
</dbReference>
<keyword evidence="10" id="KW-1185">Reference proteome</keyword>
<proteinExistence type="inferred from homology"/>
<keyword evidence="7" id="KW-0653">Protein transport</keyword>
<name>A0ABV7JDH8_9GAMM</name>
<dbReference type="RefSeq" id="WP_157892872.1">
    <property type="nucleotide sequence ID" value="NZ_JBHRTS010000006.1"/>
</dbReference>
<dbReference type="Proteomes" id="UP001595533">
    <property type="component" value="Unassembled WGS sequence"/>
</dbReference>
<evidence type="ECO:0000256" key="6">
    <source>
        <dbReference type="ARBA" id="ARBA00023136"/>
    </source>
</evidence>
<evidence type="ECO:0000256" key="3">
    <source>
        <dbReference type="ARBA" id="ARBA00022475"/>
    </source>
</evidence>
<dbReference type="EMBL" id="JBHRTS010000006">
    <property type="protein sequence ID" value="MFC3194909.1"/>
    <property type="molecule type" value="Genomic_DNA"/>
</dbReference>
<accession>A0ABV7JDH8</accession>
<keyword evidence="6 8" id="KW-0472">Membrane</keyword>
<dbReference type="Pfam" id="PF02472">
    <property type="entry name" value="ExbD"/>
    <property type="match status" value="1"/>
</dbReference>
<evidence type="ECO:0000256" key="1">
    <source>
        <dbReference type="ARBA" id="ARBA00004162"/>
    </source>
</evidence>
<keyword evidence="4 7" id="KW-0812">Transmembrane</keyword>
<evidence type="ECO:0000256" key="2">
    <source>
        <dbReference type="ARBA" id="ARBA00005811"/>
    </source>
</evidence>